<accession>A0ABW2CKK0</accession>
<comment type="caution">
    <text evidence="1">The sequence shown here is derived from an EMBL/GenBank/DDBJ whole genome shotgun (WGS) entry which is preliminary data.</text>
</comment>
<reference evidence="2" key="1">
    <citation type="journal article" date="2019" name="Int. J. Syst. Evol. Microbiol.">
        <title>The Global Catalogue of Microorganisms (GCM) 10K type strain sequencing project: providing services to taxonomists for standard genome sequencing and annotation.</title>
        <authorList>
            <consortium name="The Broad Institute Genomics Platform"/>
            <consortium name="The Broad Institute Genome Sequencing Center for Infectious Disease"/>
            <person name="Wu L."/>
            <person name="Ma J."/>
        </authorList>
    </citation>
    <scope>NUCLEOTIDE SEQUENCE [LARGE SCALE GENOMIC DNA]</scope>
    <source>
        <strain evidence="2">JCM 3369</strain>
    </source>
</reference>
<sequence>MADELGLSYEALMKRRRRAEYRLVTAITSGDRSCKRADVQSRLLMGHDQGRTTPR</sequence>
<evidence type="ECO:0000313" key="1">
    <source>
        <dbReference type="EMBL" id="MFC6881475.1"/>
    </source>
</evidence>
<evidence type="ECO:0000313" key="2">
    <source>
        <dbReference type="Proteomes" id="UP001596380"/>
    </source>
</evidence>
<proteinExistence type="predicted"/>
<protein>
    <submittedName>
        <fullName evidence="1">Uncharacterized protein</fullName>
    </submittedName>
</protein>
<name>A0ABW2CKK0_9ACTN</name>
<dbReference type="Proteomes" id="UP001596380">
    <property type="component" value="Unassembled WGS sequence"/>
</dbReference>
<dbReference type="EMBL" id="JBHSXS010000008">
    <property type="protein sequence ID" value="MFC6881475.1"/>
    <property type="molecule type" value="Genomic_DNA"/>
</dbReference>
<dbReference type="RefSeq" id="WP_160822884.1">
    <property type="nucleotide sequence ID" value="NZ_JBHSXE010000001.1"/>
</dbReference>
<organism evidence="1 2">
    <name type="scientific">Actinomadura yumaensis</name>
    <dbReference type="NCBI Taxonomy" id="111807"/>
    <lineage>
        <taxon>Bacteria</taxon>
        <taxon>Bacillati</taxon>
        <taxon>Actinomycetota</taxon>
        <taxon>Actinomycetes</taxon>
        <taxon>Streptosporangiales</taxon>
        <taxon>Thermomonosporaceae</taxon>
        <taxon>Actinomadura</taxon>
    </lineage>
</organism>
<gene>
    <name evidence="1" type="ORF">ACFQKB_17045</name>
</gene>
<keyword evidence="2" id="KW-1185">Reference proteome</keyword>